<reference evidence="3" key="1">
    <citation type="journal article" date="2019" name="Int. J. Syst. Evol. Microbiol.">
        <title>The Global Catalogue of Microorganisms (GCM) 10K type strain sequencing project: providing services to taxonomists for standard genome sequencing and annotation.</title>
        <authorList>
            <consortium name="The Broad Institute Genomics Platform"/>
            <consortium name="The Broad Institute Genome Sequencing Center for Infectious Disease"/>
            <person name="Wu L."/>
            <person name="Ma J."/>
        </authorList>
    </citation>
    <scope>NUCLEOTIDE SEQUENCE [LARGE SCALE GENOMIC DNA]</scope>
    <source>
        <strain evidence="3">CGMCC 1.10759</strain>
    </source>
</reference>
<dbReference type="Proteomes" id="UP001595904">
    <property type="component" value="Unassembled WGS sequence"/>
</dbReference>
<dbReference type="InterPro" id="IPR008030">
    <property type="entry name" value="NmrA-like"/>
</dbReference>
<evidence type="ECO:0000313" key="3">
    <source>
        <dbReference type="Proteomes" id="UP001595904"/>
    </source>
</evidence>
<dbReference type="PANTHER" id="PTHR43162">
    <property type="match status" value="1"/>
</dbReference>
<feature type="domain" description="NmrA-like" evidence="1">
    <location>
        <begin position="4"/>
        <end position="261"/>
    </location>
</feature>
<sequence length="297" mass="31016">MYVLLGSNGNITSKTASLLLAQGAPVRVVGRNANSLRALRAAGAEIATGDLADSDFLAKAFTGALAVYTMIPPGHSELDMAATQNRRGEAIARAIGASGVKRVVNLSSIGAHLPSGTGPIAGLYRQEQRLNALDGVDVLHVRPGYFFENHLAALQMIPTIGVYTDMTAPDAPLPMAATSDIAKVVARELLTPSFSGKRVLHLHAPRLYTMRESTQLLGAAIGKPDLAYVQADLVQGKAALLQFGLSASGADQIAEMSAAFSAGLLNGEYEKGPTELAPTTLESFAATVFKPAYEASL</sequence>
<protein>
    <submittedName>
        <fullName evidence="2">NAD(P)H-binding protein</fullName>
    </submittedName>
</protein>
<dbReference type="Gene3D" id="3.40.50.720">
    <property type="entry name" value="NAD(P)-binding Rossmann-like Domain"/>
    <property type="match status" value="1"/>
</dbReference>
<comment type="caution">
    <text evidence="2">The sequence shown here is derived from an EMBL/GenBank/DDBJ whole genome shotgun (WGS) entry which is preliminary data.</text>
</comment>
<gene>
    <name evidence="2" type="ORF">ACFPN2_02535</name>
</gene>
<accession>A0ABV8SK47</accession>
<dbReference type="PANTHER" id="PTHR43162:SF1">
    <property type="entry name" value="PRESTALK A DIFFERENTIATION PROTEIN A"/>
    <property type="match status" value="1"/>
</dbReference>
<dbReference type="InterPro" id="IPR051604">
    <property type="entry name" value="Ergot_Alk_Oxidoreductase"/>
</dbReference>
<proteinExistence type="predicted"/>
<dbReference type="RefSeq" id="WP_380594653.1">
    <property type="nucleotide sequence ID" value="NZ_JBHSDU010000001.1"/>
</dbReference>
<name>A0ABV8SK47_9GAMM</name>
<dbReference type="EMBL" id="JBHSDU010000001">
    <property type="protein sequence ID" value="MFC4307948.1"/>
    <property type="molecule type" value="Genomic_DNA"/>
</dbReference>
<dbReference type="Gene3D" id="3.90.25.10">
    <property type="entry name" value="UDP-galactose 4-epimerase, domain 1"/>
    <property type="match status" value="1"/>
</dbReference>
<evidence type="ECO:0000313" key="2">
    <source>
        <dbReference type="EMBL" id="MFC4307948.1"/>
    </source>
</evidence>
<dbReference type="SUPFAM" id="SSF51735">
    <property type="entry name" value="NAD(P)-binding Rossmann-fold domains"/>
    <property type="match status" value="1"/>
</dbReference>
<dbReference type="Pfam" id="PF05368">
    <property type="entry name" value="NmrA"/>
    <property type="match status" value="1"/>
</dbReference>
<dbReference type="InterPro" id="IPR036291">
    <property type="entry name" value="NAD(P)-bd_dom_sf"/>
</dbReference>
<keyword evidence="3" id="KW-1185">Reference proteome</keyword>
<evidence type="ECO:0000259" key="1">
    <source>
        <dbReference type="Pfam" id="PF05368"/>
    </source>
</evidence>
<organism evidence="2 3">
    <name type="scientific">Steroidobacter flavus</name>
    <dbReference type="NCBI Taxonomy" id="1842136"/>
    <lineage>
        <taxon>Bacteria</taxon>
        <taxon>Pseudomonadati</taxon>
        <taxon>Pseudomonadota</taxon>
        <taxon>Gammaproteobacteria</taxon>
        <taxon>Steroidobacterales</taxon>
        <taxon>Steroidobacteraceae</taxon>
        <taxon>Steroidobacter</taxon>
    </lineage>
</organism>